<protein>
    <recommendedName>
        <fullName evidence="4">SbsC C-terminal domain-containing protein</fullName>
    </recommendedName>
</protein>
<evidence type="ECO:0000313" key="2">
    <source>
        <dbReference type="EMBL" id="AIQ59309.1"/>
    </source>
</evidence>
<reference evidence="2" key="1">
    <citation type="submission" date="2014-08" db="EMBL/GenBank/DDBJ databases">
        <title>Comparative genomics of the Paenibacillus odorifer group.</title>
        <authorList>
            <person name="den Bakker H.C."/>
            <person name="Tsai Y.-C.Y.-C."/>
            <person name="Martin N."/>
            <person name="Korlach J."/>
            <person name="Wiedmann M."/>
        </authorList>
    </citation>
    <scope>NUCLEOTIDE SEQUENCE [LARGE SCALE GENOMIC DNA]</scope>
    <source>
        <strain evidence="2">DSM 13188</strain>
    </source>
</reference>
<evidence type="ECO:0000313" key="3">
    <source>
        <dbReference type="Proteomes" id="UP000029518"/>
    </source>
</evidence>
<feature type="chain" id="PRO_5039320925" description="SbsC C-terminal domain-containing protein" evidence="1">
    <location>
        <begin position="24"/>
        <end position="305"/>
    </location>
</feature>
<gene>
    <name evidence="2" type="ORF">PBOR_21935</name>
</gene>
<keyword evidence="1" id="KW-0732">Signal</keyword>
<accession>A0A089MS69</accession>
<dbReference type="Proteomes" id="UP000029518">
    <property type="component" value="Chromosome"/>
</dbReference>
<sequence length="305" mass="33827">MRPTRFTKNVAAALGSAMLLTSAGITVLGAFPQYTEAAAVKPTEAFSLFEQRVKKPSSLSLAQATLVNRISQMTLAEANLAVLHLENALKAYLPTATKRMNTPAIQKDIKSIYTSGMTMVLARSKVKQFDSRVVLQDLTAMDYKLGTDGGRFVPVIQYKSFKVFKPFISKDLQAYIDLMAAESEQPSVINGTLQIDWYQVVERAVQYETFVQTYKTSNRNAAVKKAFEVSKGYVFYGTPNTPLFDQKTQVIKEEAVIAYENTLSEAGPEQTDGSRLLTQLGDFLLLLEKNGDKRTQAVNDFLIAM</sequence>
<evidence type="ECO:0000256" key="1">
    <source>
        <dbReference type="SAM" id="SignalP"/>
    </source>
</evidence>
<dbReference type="KEGG" id="pbd:PBOR_21935"/>
<dbReference type="AlphaFoldDB" id="A0A089MS69"/>
<keyword evidence="3" id="KW-1185">Reference proteome</keyword>
<evidence type="ECO:0008006" key="4">
    <source>
        <dbReference type="Google" id="ProtNLM"/>
    </source>
</evidence>
<name>A0A089MS69_PAEBO</name>
<dbReference type="EMBL" id="CP009285">
    <property type="protein sequence ID" value="AIQ59309.1"/>
    <property type="molecule type" value="Genomic_DNA"/>
</dbReference>
<dbReference type="HOGENOM" id="CLU_072055_0_0_9"/>
<organism evidence="2 3">
    <name type="scientific">Paenibacillus borealis</name>
    <dbReference type="NCBI Taxonomy" id="160799"/>
    <lineage>
        <taxon>Bacteria</taxon>
        <taxon>Bacillati</taxon>
        <taxon>Bacillota</taxon>
        <taxon>Bacilli</taxon>
        <taxon>Bacillales</taxon>
        <taxon>Paenibacillaceae</taxon>
        <taxon>Paenibacillus</taxon>
    </lineage>
</organism>
<proteinExistence type="predicted"/>
<feature type="signal peptide" evidence="1">
    <location>
        <begin position="1"/>
        <end position="23"/>
    </location>
</feature>